<dbReference type="AlphaFoldDB" id="A0A8B6FQV7"/>
<evidence type="ECO:0000313" key="2">
    <source>
        <dbReference type="Proteomes" id="UP000596742"/>
    </source>
</evidence>
<organism evidence="1 2">
    <name type="scientific">Mytilus galloprovincialis</name>
    <name type="common">Mediterranean mussel</name>
    <dbReference type="NCBI Taxonomy" id="29158"/>
    <lineage>
        <taxon>Eukaryota</taxon>
        <taxon>Metazoa</taxon>
        <taxon>Spiralia</taxon>
        <taxon>Lophotrochozoa</taxon>
        <taxon>Mollusca</taxon>
        <taxon>Bivalvia</taxon>
        <taxon>Autobranchia</taxon>
        <taxon>Pteriomorphia</taxon>
        <taxon>Mytilida</taxon>
        <taxon>Mytiloidea</taxon>
        <taxon>Mytilidae</taxon>
        <taxon>Mytilinae</taxon>
        <taxon>Mytilus</taxon>
    </lineage>
</organism>
<dbReference type="EMBL" id="UYJE01007289">
    <property type="protein sequence ID" value="VDI53243.1"/>
    <property type="molecule type" value="Genomic_DNA"/>
</dbReference>
<sequence>MPVFNIKGKVFTTAAVDIIDHNPSSTTSKSAFHGTGIFIFQHPMKDNIGIRRDELILPIHLPKSKKVTELPAADMNMKPAYIKTKLEPLILPDDITNILNHDFLFMSEIVMTNSDDDHDDLSPCNHEEADTMIFVHIKSAAEKGDADMELTEAFVVVMYDRTTTTFDINESRLELVARKQDSMTPFHPLELHCLSIPNELHTKVAMYRDRQ</sequence>
<comment type="caution">
    <text evidence="1">The sequence shown here is derived from an EMBL/GenBank/DDBJ whole genome shotgun (WGS) entry which is preliminary data.</text>
</comment>
<gene>
    <name evidence="1" type="ORF">MGAL_10B014370</name>
</gene>
<evidence type="ECO:0000313" key="1">
    <source>
        <dbReference type="EMBL" id="VDI53243.1"/>
    </source>
</evidence>
<proteinExistence type="predicted"/>
<accession>A0A8B6FQV7</accession>
<reference evidence="1" key="1">
    <citation type="submission" date="2018-11" db="EMBL/GenBank/DDBJ databases">
        <authorList>
            <person name="Alioto T."/>
            <person name="Alioto T."/>
        </authorList>
    </citation>
    <scope>NUCLEOTIDE SEQUENCE</scope>
</reference>
<dbReference type="Proteomes" id="UP000596742">
    <property type="component" value="Unassembled WGS sequence"/>
</dbReference>
<name>A0A8B6FQV7_MYTGA</name>
<protein>
    <submittedName>
        <fullName evidence="1">Uncharacterized protein</fullName>
    </submittedName>
</protein>
<keyword evidence="2" id="KW-1185">Reference proteome</keyword>